<organism evidence="1">
    <name type="scientific">marine metagenome</name>
    <dbReference type="NCBI Taxonomy" id="408172"/>
    <lineage>
        <taxon>unclassified sequences</taxon>
        <taxon>metagenomes</taxon>
        <taxon>ecological metagenomes</taxon>
    </lineage>
</organism>
<proteinExistence type="predicted"/>
<reference evidence="1" key="1">
    <citation type="submission" date="2018-05" db="EMBL/GenBank/DDBJ databases">
        <authorList>
            <person name="Lanie J.A."/>
            <person name="Ng W.-L."/>
            <person name="Kazmierczak K.M."/>
            <person name="Andrzejewski T.M."/>
            <person name="Davidsen T.M."/>
            <person name="Wayne K.J."/>
            <person name="Tettelin H."/>
            <person name="Glass J.I."/>
            <person name="Rusch D."/>
            <person name="Podicherti R."/>
            <person name="Tsui H.-C.T."/>
            <person name="Winkler M.E."/>
        </authorList>
    </citation>
    <scope>NUCLEOTIDE SEQUENCE</scope>
</reference>
<gene>
    <name evidence="1" type="ORF">METZ01_LOCUS66714</name>
</gene>
<protein>
    <submittedName>
        <fullName evidence="1">Uncharacterized protein</fullName>
    </submittedName>
</protein>
<name>A0A381TCL2_9ZZZZ</name>
<evidence type="ECO:0000313" key="1">
    <source>
        <dbReference type="EMBL" id="SVA13860.1"/>
    </source>
</evidence>
<accession>A0A381TCL2</accession>
<dbReference type="AlphaFoldDB" id="A0A381TCL2"/>
<dbReference type="EMBL" id="UINC01004375">
    <property type="protein sequence ID" value="SVA13860.1"/>
    <property type="molecule type" value="Genomic_DNA"/>
</dbReference>
<sequence>MKPYVKLHNYSTYRMLIENYDTGSIGTPSPTNYLVGFCIFLFSSF</sequence>